<dbReference type="RefSeq" id="WP_131922214.1">
    <property type="nucleotide sequence ID" value="NZ_BAAAVY010000037.1"/>
</dbReference>
<dbReference type="GO" id="GO:0016740">
    <property type="term" value="F:transferase activity"/>
    <property type="evidence" value="ECO:0007669"/>
    <property type="project" value="UniProtKB-KW"/>
</dbReference>
<proteinExistence type="predicted"/>
<reference evidence="2 3" key="1">
    <citation type="submission" date="2018-06" db="EMBL/GenBank/DDBJ databases">
        <authorList>
            <consortium name="Pathogen Informatics"/>
            <person name="Doyle S."/>
        </authorList>
    </citation>
    <scope>NUCLEOTIDE SEQUENCE [LARGE SCALE GENOMIC DNA]</scope>
    <source>
        <strain evidence="2 3">NCTC10684</strain>
    </source>
</reference>
<dbReference type="CDD" id="cd06532">
    <property type="entry name" value="Glyco_transf_25"/>
    <property type="match status" value="1"/>
</dbReference>
<name>A0A380WQQ0_AMIAI</name>
<feature type="domain" description="Glycosyl transferase family 25" evidence="1">
    <location>
        <begin position="18"/>
        <end position="173"/>
    </location>
</feature>
<organism evidence="2 3">
    <name type="scientific">Aminobacter aminovorans</name>
    <name type="common">Chelatobacter heintzii</name>
    <dbReference type="NCBI Taxonomy" id="83263"/>
    <lineage>
        <taxon>Bacteria</taxon>
        <taxon>Pseudomonadati</taxon>
        <taxon>Pseudomonadota</taxon>
        <taxon>Alphaproteobacteria</taxon>
        <taxon>Hyphomicrobiales</taxon>
        <taxon>Phyllobacteriaceae</taxon>
        <taxon>Aminobacter</taxon>
    </lineage>
</organism>
<dbReference type="OrthoDB" id="259382at2"/>
<evidence type="ECO:0000313" key="2">
    <source>
        <dbReference type="EMBL" id="SUU91161.1"/>
    </source>
</evidence>
<dbReference type="EMBL" id="UFSM01000001">
    <property type="protein sequence ID" value="SUU91161.1"/>
    <property type="molecule type" value="Genomic_DNA"/>
</dbReference>
<evidence type="ECO:0000313" key="3">
    <source>
        <dbReference type="Proteomes" id="UP000254701"/>
    </source>
</evidence>
<protein>
    <submittedName>
        <fullName evidence="2">Glycosyltransferase family 25 (LPS biosynthesis protein)</fullName>
    </submittedName>
</protein>
<keyword evidence="2" id="KW-0808">Transferase</keyword>
<gene>
    <name evidence="2" type="ORF">NCTC10684_04424</name>
</gene>
<dbReference type="Pfam" id="PF01755">
    <property type="entry name" value="Glyco_transf_25"/>
    <property type="match status" value="1"/>
</dbReference>
<dbReference type="Proteomes" id="UP000254701">
    <property type="component" value="Unassembled WGS sequence"/>
</dbReference>
<evidence type="ECO:0000259" key="1">
    <source>
        <dbReference type="Pfam" id="PF01755"/>
    </source>
</evidence>
<accession>A0A380WQQ0</accession>
<sequence>MTSSLPVTFVVTVDAEAGPRRKSAHAQLSALSWPFAFVEGLTPQCAETVQLYDARQNRKHSKRPLAPAEVAAYASHRKAMRAFLDTDAPMALILEDDFRLLEPAAFAARIAALQQAPVEWDILKLFDFQDRPVVESVGVADIAIVSHGSPTAGMVGYLITRRGAESFLSRATVYRQIDEDIKFFWELKLRVLSVKPNLVTDVSAELGGSLIEADRNEVKLKRHWTVSVKALGQTALRQINYRRHRKHYSLKLK</sequence>
<dbReference type="InterPro" id="IPR002654">
    <property type="entry name" value="Glyco_trans_25"/>
</dbReference>
<dbReference type="AlphaFoldDB" id="A0A380WQQ0"/>